<dbReference type="SUPFAM" id="SSF47986">
    <property type="entry name" value="DEATH domain"/>
    <property type="match status" value="1"/>
</dbReference>
<dbReference type="EMBL" id="CALNXI010000802">
    <property type="protein sequence ID" value="CAH3140508.1"/>
    <property type="molecule type" value="Genomic_DNA"/>
</dbReference>
<name>A0ABN8PBV2_9CNID</name>
<proteinExistence type="predicted"/>
<comment type="caution">
    <text evidence="2">The sequence shown here is derived from an EMBL/GenBank/DDBJ whole genome shotgun (WGS) entry which is preliminary data.</text>
</comment>
<accession>A0ABN8PBV2</accession>
<feature type="region of interest" description="Disordered" evidence="1">
    <location>
        <begin position="291"/>
        <end position="312"/>
    </location>
</feature>
<reference evidence="2 3" key="1">
    <citation type="submission" date="2022-05" db="EMBL/GenBank/DDBJ databases">
        <authorList>
            <consortium name="Genoscope - CEA"/>
            <person name="William W."/>
        </authorList>
    </citation>
    <scope>NUCLEOTIDE SEQUENCE [LARGE SCALE GENOMIC DNA]</scope>
</reference>
<protein>
    <recommendedName>
        <fullName evidence="4">Death domain-containing protein</fullName>
    </recommendedName>
</protein>
<feature type="region of interest" description="Disordered" evidence="1">
    <location>
        <begin position="392"/>
        <end position="441"/>
    </location>
</feature>
<feature type="region of interest" description="Disordered" evidence="1">
    <location>
        <begin position="355"/>
        <end position="376"/>
    </location>
</feature>
<dbReference type="PROSITE" id="PS51257">
    <property type="entry name" value="PROKAR_LIPOPROTEIN"/>
    <property type="match status" value="1"/>
</dbReference>
<sequence length="760" mass="85839">MAQSKRAIHDSVSKIRKQVPGNILATAGSACVLEWPWKIDHASSLDREDKIFLACSSQVVSKSELNSDNVCTADWGRKKTFHLNNIQLEEVQLNKDISLILIPVELLHKQRVFSRLRKNEFLSDRPQLCSKSRPEKNCKLYCHVVREMGLPGDTFDLQCYLLKVDENGSYYLQVHGNKAELKSLEDFDRYEYPIGSVILNDTSEVVGFLAFGEKDEILPLFIFPEDQQGNEHVPHDKLTVDLPKDVDSTEVTDGGTENGERMQLAQKEAQKNAIKSQEDDMSSDNNLNTICAMENVPNNSPSDSSNSSEDSNILAEVTDQHTFETCLQDQDKDLLKNTEISSDLMRLMIENLPISDSSQRSQPMEMSFPSQNSGSVGIQIGGANDEEEFCSILPPLCGNERPSAQGPRDSEETNPETDDAHKANKRPVQRSQSDHNAESLSQAKKSLLKVHCIENDPSSEQLVESIILGDVYAMDILKRRLDTSYNKNIQNWQHLAYHQNVPQDMISKLTCQSPASRSESLFQLLESTNPDLPIGTLKFHLNSLTNMGNVEKCINHLEDHKKIDEVLQKGMIPGRFFILLDHKQDEHWKNLGRRLGIDDKDLTGIMTDCAAQHKNPAKEVIDYLCAKHPNMPISDFKMYLGCDTGIKRKDIIKELDSQPGLKTLTDLQDNLELMREVTCMLNSADNSRKQNYLDLARKCDIPPEVYRSIQPPCSESPTKQVLEDIVGRKPLYTVQELFSDLKAIDRSDVVEAICRHFVIL</sequence>
<dbReference type="Gene3D" id="1.10.533.10">
    <property type="entry name" value="Death Domain, Fas"/>
    <property type="match status" value="2"/>
</dbReference>
<organism evidence="2 3">
    <name type="scientific">Porites evermanni</name>
    <dbReference type="NCBI Taxonomy" id="104178"/>
    <lineage>
        <taxon>Eukaryota</taxon>
        <taxon>Metazoa</taxon>
        <taxon>Cnidaria</taxon>
        <taxon>Anthozoa</taxon>
        <taxon>Hexacorallia</taxon>
        <taxon>Scleractinia</taxon>
        <taxon>Fungiina</taxon>
        <taxon>Poritidae</taxon>
        <taxon>Porites</taxon>
    </lineage>
</organism>
<feature type="compositionally biased region" description="Low complexity" evidence="1">
    <location>
        <begin position="294"/>
        <end position="312"/>
    </location>
</feature>
<gene>
    <name evidence="2" type="ORF">PEVE_00041838</name>
</gene>
<dbReference type="InterPro" id="IPR011029">
    <property type="entry name" value="DEATH-like_dom_sf"/>
</dbReference>
<evidence type="ECO:0008006" key="4">
    <source>
        <dbReference type="Google" id="ProtNLM"/>
    </source>
</evidence>
<evidence type="ECO:0000313" key="3">
    <source>
        <dbReference type="Proteomes" id="UP001159427"/>
    </source>
</evidence>
<keyword evidence="3" id="KW-1185">Reference proteome</keyword>
<feature type="non-terminal residue" evidence="2">
    <location>
        <position position="760"/>
    </location>
</feature>
<evidence type="ECO:0000313" key="2">
    <source>
        <dbReference type="EMBL" id="CAH3140508.1"/>
    </source>
</evidence>
<evidence type="ECO:0000256" key="1">
    <source>
        <dbReference type="SAM" id="MobiDB-lite"/>
    </source>
</evidence>
<dbReference type="Proteomes" id="UP001159427">
    <property type="component" value="Unassembled WGS sequence"/>
</dbReference>